<evidence type="ECO:0000313" key="8">
    <source>
        <dbReference type="Proteomes" id="UP000503308"/>
    </source>
</evidence>
<keyword evidence="7" id="KW-0645">Protease</keyword>
<evidence type="ECO:0000256" key="4">
    <source>
        <dbReference type="ARBA" id="ARBA00023136"/>
    </source>
</evidence>
<evidence type="ECO:0000313" key="7">
    <source>
        <dbReference type="EMBL" id="QJF50033.1"/>
    </source>
</evidence>
<organism evidence="7 8">
    <name type="scientific">Roseobacter ponti</name>
    <dbReference type="NCBI Taxonomy" id="1891787"/>
    <lineage>
        <taxon>Bacteria</taxon>
        <taxon>Pseudomonadati</taxon>
        <taxon>Pseudomonadota</taxon>
        <taxon>Alphaproteobacteria</taxon>
        <taxon>Rhodobacterales</taxon>
        <taxon>Roseobacteraceae</taxon>
        <taxon>Roseobacter</taxon>
    </lineage>
</organism>
<dbReference type="RefSeq" id="WP_169639258.1">
    <property type="nucleotide sequence ID" value="NZ_CP048788.1"/>
</dbReference>
<keyword evidence="7" id="KW-0378">Hydrolase</keyword>
<dbReference type="Gene3D" id="1.20.1540.10">
    <property type="entry name" value="Rhomboid-like"/>
    <property type="match status" value="1"/>
</dbReference>
<dbReference type="GO" id="GO:0006508">
    <property type="term" value="P:proteolysis"/>
    <property type="evidence" value="ECO:0007669"/>
    <property type="project" value="UniProtKB-KW"/>
</dbReference>
<feature type="transmembrane region" description="Helical" evidence="5">
    <location>
        <begin position="113"/>
        <end position="133"/>
    </location>
</feature>
<comment type="subcellular location">
    <subcellularLocation>
        <location evidence="1">Membrane</location>
        <topology evidence="1">Multi-pass membrane protein</topology>
    </subcellularLocation>
</comment>
<evidence type="ECO:0000256" key="3">
    <source>
        <dbReference type="ARBA" id="ARBA00022989"/>
    </source>
</evidence>
<dbReference type="GO" id="GO:0004252">
    <property type="term" value="F:serine-type endopeptidase activity"/>
    <property type="evidence" value="ECO:0007669"/>
    <property type="project" value="InterPro"/>
</dbReference>
<dbReference type="InterPro" id="IPR035952">
    <property type="entry name" value="Rhomboid-like_sf"/>
</dbReference>
<feature type="transmembrane region" description="Helical" evidence="5">
    <location>
        <begin position="196"/>
        <end position="218"/>
    </location>
</feature>
<feature type="transmembrane region" description="Helical" evidence="5">
    <location>
        <begin position="172"/>
        <end position="190"/>
    </location>
</feature>
<keyword evidence="3 5" id="KW-1133">Transmembrane helix</keyword>
<keyword evidence="8" id="KW-1185">Reference proteome</keyword>
<dbReference type="EMBL" id="CP048788">
    <property type="protein sequence ID" value="QJF50033.1"/>
    <property type="molecule type" value="Genomic_DNA"/>
</dbReference>
<feature type="transmembrane region" description="Helical" evidence="5">
    <location>
        <begin position="139"/>
        <end position="160"/>
    </location>
</feature>
<dbReference type="GO" id="GO:0016020">
    <property type="term" value="C:membrane"/>
    <property type="evidence" value="ECO:0007669"/>
    <property type="project" value="UniProtKB-SubCell"/>
</dbReference>
<reference evidence="7 8" key="1">
    <citation type="submission" date="2020-02" db="EMBL/GenBank/DDBJ databases">
        <title>Genome sequence of Roseobacter ponti.</title>
        <authorList>
            <person name="Hollensteiner J."/>
            <person name="Schneider D."/>
            <person name="Poehlein A."/>
            <person name="Daniel R."/>
        </authorList>
    </citation>
    <scope>NUCLEOTIDE SEQUENCE [LARGE SCALE GENOMIC DNA]</scope>
    <source>
        <strain evidence="7 8">DSM 106830</strain>
    </source>
</reference>
<protein>
    <submittedName>
        <fullName evidence="7">Rhomboid family intramembrane serine protease</fullName>
    </submittedName>
</protein>
<proteinExistence type="predicted"/>
<dbReference type="Proteomes" id="UP000503308">
    <property type="component" value="Chromosome"/>
</dbReference>
<evidence type="ECO:0000259" key="6">
    <source>
        <dbReference type="Pfam" id="PF01694"/>
    </source>
</evidence>
<sequence>MEDHREAPPFNPLPPVVTVLFAALILPELAFMLGAQGLIGGPEAIGWRLAAAERYGFSGDLFDWMMLNGRWIPGEMIRFVTYSFVHPGFTATLFAAVLTLALGKMVGETLGQIAVLVLFLGGSVFGALVYALLLNDPEWLLGGFPAVYGLIGGYSFVMWVRLGAMGDQQLRAFSLIAMLMGLQLIFGVFFGPTTQWVADLAGFVFGFVASALLVPGGMTRLIRALRRE</sequence>
<name>A0A858SQS2_9RHOB</name>
<dbReference type="KEGG" id="rpon:G3256_02055"/>
<keyword evidence="2 5" id="KW-0812">Transmembrane</keyword>
<evidence type="ECO:0000256" key="2">
    <source>
        <dbReference type="ARBA" id="ARBA00022692"/>
    </source>
</evidence>
<dbReference type="AlphaFoldDB" id="A0A858SQS2"/>
<feature type="domain" description="Peptidase S54 rhomboid" evidence="6">
    <location>
        <begin position="74"/>
        <end position="214"/>
    </location>
</feature>
<accession>A0A858SQS2</accession>
<keyword evidence="4 5" id="KW-0472">Membrane</keyword>
<dbReference type="InterPro" id="IPR022764">
    <property type="entry name" value="Peptidase_S54_rhomboid_dom"/>
</dbReference>
<feature type="transmembrane region" description="Helical" evidence="5">
    <location>
        <begin position="12"/>
        <end position="33"/>
    </location>
</feature>
<gene>
    <name evidence="7" type="ORF">G3256_02055</name>
</gene>
<evidence type="ECO:0000256" key="1">
    <source>
        <dbReference type="ARBA" id="ARBA00004141"/>
    </source>
</evidence>
<dbReference type="Pfam" id="PF01694">
    <property type="entry name" value="Rhomboid"/>
    <property type="match status" value="1"/>
</dbReference>
<dbReference type="SUPFAM" id="SSF144091">
    <property type="entry name" value="Rhomboid-like"/>
    <property type="match status" value="1"/>
</dbReference>
<evidence type="ECO:0000256" key="5">
    <source>
        <dbReference type="SAM" id="Phobius"/>
    </source>
</evidence>
<feature type="transmembrane region" description="Helical" evidence="5">
    <location>
        <begin position="79"/>
        <end position="101"/>
    </location>
</feature>